<evidence type="ECO:0000256" key="6">
    <source>
        <dbReference type="ARBA" id="ARBA00022989"/>
    </source>
</evidence>
<evidence type="ECO:0000256" key="5">
    <source>
        <dbReference type="ARBA" id="ARBA00022692"/>
    </source>
</evidence>
<feature type="domain" description="Glycosyltransferase RgtA/B/C/D-like" evidence="9">
    <location>
        <begin position="85"/>
        <end position="232"/>
    </location>
</feature>
<organism evidence="10 11">
    <name type="scientific">Phototrophicus methaneseepsis</name>
    <dbReference type="NCBI Taxonomy" id="2710758"/>
    <lineage>
        <taxon>Bacteria</taxon>
        <taxon>Bacillati</taxon>
        <taxon>Chloroflexota</taxon>
        <taxon>Candidatus Thermofontia</taxon>
        <taxon>Phototrophicales</taxon>
        <taxon>Phototrophicaceae</taxon>
        <taxon>Phototrophicus</taxon>
    </lineage>
</organism>
<accession>A0A7S8E7W6</accession>
<dbReference type="GO" id="GO:0016763">
    <property type="term" value="F:pentosyltransferase activity"/>
    <property type="evidence" value="ECO:0007669"/>
    <property type="project" value="TreeGrafter"/>
</dbReference>
<evidence type="ECO:0000256" key="8">
    <source>
        <dbReference type="SAM" id="Phobius"/>
    </source>
</evidence>
<evidence type="ECO:0000256" key="4">
    <source>
        <dbReference type="ARBA" id="ARBA00022679"/>
    </source>
</evidence>
<feature type="transmembrane region" description="Helical" evidence="8">
    <location>
        <begin position="189"/>
        <end position="207"/>
    </location>
</feature>
<reference evidence="10 11" key="1">
    <citation type="submission" date="2020-02" db="EMBL/GenBank/DDBJ databases">
        <authorList>
            <person name="Zheng R.K."/>
            <person name="Sun C.M."/>
        </authorList>
    </citation>
    <scope>NUCLEOTIDE SEQUENCE [LARGE SCALE GENOMIC DNA]</scope>
    <source>
        <strain evidence="11">rifampicinis</strain>
    </source>
</reference>
<keyword evidence="5 8" id="KW-0812">Transmembrane</keyword>
<dbReference type="PANTHER" id="PTHR33908">
    <property type="entry name" value="MANNOSYLTRANSFERASE YKCB-RELATED"/>
    <property type="match status" value="1"/>
</dbReference>
<dbReference type="RefSeq" id="WP_195170054.1">
    <property type="nucleotide sequence ID" value="NZ_CP062983.1"/>
</dbReference>
<evidence type="ECO:0000313" key="10">
    <source>
        <dbReference type="EMBL" id="QPC81984.1"/>
    </source>
</evidence>
<feature type="transmembrane region" description="Helical" evidence="8">
    <location>
        <begin position="151"/>
        <end position="169"/>
    </location>
</feature>
<dbReference type="GO" id="GO:0005886">
    <property type="term" value="C:plasma membrane"/>
    <property type="evidence" value="ECO:0007669"/>
    <property type="project" value="UniProtKB-SubCell"/>
</dbReference>
<dbReference type="EMBL" id="CP062983">
    <property type="protein sequence ID" value="QPC81984.1"/>
    <property type="molecule type" value="Genomic_DNA"/>
</dbReference>
<feature type="transmembrane region" description="Helical" evidence="8">
    <location>
        <begin position="350"/>
        <end position="369"/>
    </location>
</feature>
<dbReference type="AlphaFoldDB" id="A0A7S8E7W6"/>
<feature type="transmembrane region" description="Helical" evidence="8">
    <location>
        <begin position="26"/>
        <end position="45"/>
    </location>
</feature>
<dbReference type="PANTHER" id="PTHR33908:SF11">
    <property type="entry name" value="MEMBRANE PROTEIN"/>
    <property type="match status" value="1"/>
</dbReference>
<feature type="transmembrane region" description="Helical" evidence="8">
    <location>
        <begin position="127"/>
        <end position="144"/>
    </location>
</feature>
<name>A0A7S8E7W6_9CHLR</name>
<feature type="transmembrane region" description="Helical" evidence="8">
    <location>
        <begin position="264"/>
        <end position="288"/>
    </location>
</feature>
<keyword evidence="2" id="KW-1003">Cell membrane</keyword>
<comment type="subcellular location">
    <subcellularLocation>
        <location evidence="1">Cell membrane</location>
        <topology evidence="1">Multi-pass membrane protein</topology>
    </subcellularLocation>
</comment>
<evidence type="ECO:0000259" key="9">
    <source>
        <dbReference type="Pfam" id="PF13231"/>
    </source>
</evidence>
<keyword evidence="4 10" id="KW-0808">Transferase</keyword>
<dbReference type="GO" id="GO:0009103">
    <property type="term" value="P:lipopolysaccharide biosynthetic process"/>
    <property type="evidence" value="ECO:0007669"/>
    <property type="project" value="UniProtKB-ARBA"/>
</dbReference>
<dbReference type="Proteomes" id="UP000594468">
    <property type="component" value="Chromosome"/>
</dbReference>
<feature type="transmembrane region" description="Helical" evidence="8">
    <location>
        <begin position="295"/>
        <end position="317"/>
    </location>
</feature>
<keyword evidence="11" id="KW-1185">Reference proteome</keyword>
<evidence type="ECO:0000313" key="11">
    <source>
        <dbReference type="Proteomes" id="UP000594468"/>
    </source>
</evidence>
<evidence type="ECO:0000256" key="3">
    <source>
        <dbReference type="ARBA" id="ARBA00022676"/>
    </source>
</evidence>
<dbReference type="KEGG" id="pmet:G4Y79_20190"/>
<feature type="transmembrane region" description="Helical" evidence="8">
    <location>
        <begin position="219"/>
        <end position="244"/>
    </location>
</feature>
<evidence type="ECO:0000256" key="1">
    <source>
        <dbReference type="ARBA" id="ARBA00004651"/>
    </source>
</evidence>
<dbReference type="Pfam" id="PF13231">
    <property type="entry name" value="PMT_2"/>
    <property type="match status" value="1"/>
</dbReference>
<keyword evidence="3" id="KW-0328">Glycosyltransferase</keyword>
<dbReference type="InterPro" id="IPR050297">
    <property type="entry name" value="LipidA_mod_glycosyltrf_83"/>
</dbReference>
<proteinExistence type="predicted"/>
<feature type="transmembrane region" description="Helical" evidence="8">
    <location>
        <begin position="323"/>
        <end position="343"/>
    </location>
</feature>
<keyword evidence="6 8" id="KW-1133">Transmembrane helix</keyword>
<evidence type="ECO:0000256" key="7">
    <source>
        <dbReference type="ARBA" id="ARBA00023136"/>
    </source>
</evidence>
<dbReference type="InterPro" id="IPR038731">
    <property type="entry name" value="RgtA/B/C-like"/>
</dbReference>
<keyword evidence="7 8" id="KW-0472">Membrane</keyword>
<sequence>MANQPNASVTNSMHIDDTIQAKVPDWWAAVVALIIAFAVLILGIYRIQLRPDEGFTFTNMQYSFVESMTRLAFRNNQAHLWWMNIWGWQRLVGTHEVPMRVNSILYAMLSLSIVYQIAKSWFKSRQIGLFAMVLLPVNTFFFLYNLEMRMYALAMLATVLSMRFFQLWLQKRTLKLALFYGLTVPLMMYTHYYLAFVVIVQVLYFILRHGLNWRLWRQAIAAALLALVVWLPGILILYSQLTLIDFAEVGGLKIPTDPTTPETIWELILSVTNGFWFIYVPLLVLALVRWWRSSNFWLAVTWGIGIPVVILVVNLFGPIYTQRYVSFLIVGLGLLYAAGLTVLPRPVAWLLLIGLFIGGYATVTNNMLVRIPYRDIYTPMGEMAEPDDVIFVQHDADNFKFEMMARYLPDGLMDNLIYTLEEAEGHRRVWHLTHEFLTPAVQETFNALKQDRVVLYNPPASNCTRAYCYVAQLLVGPPDDTITYFGEQVGFRGADIVDITDEQLQMHLWWYSEATPDRDYSISVQMLDEDGALVTQTDGPVTSYFGGQTIQTSAMMPNTIYLGVRNLNITNVSPGEYTLALVVYWWEDGERLLLPDGSDSLTLQTVTIP</sequence>
<evidence type="ECO:0000256" key="2">
    <source>
        <dbReference type="ARBA" id="ARBA00022475"/>
    </source>
</evidence>
<gene>
    <name evidence="10" type="ORF">G4Y79_20190</name>
</gene>
<protein>
    <submittedName>
        <fullName evidence="10">Glycosyltransferase family 39 protein</fullName>
    </submittedName>
</protein>